<dbReference type="EMBL" id="DRKP01000138">
    <property type="protein sequence ID" value="HEB97059.1"/>
    <property type="molecule type" value="Genomic_DNA"/>
</dbReference>
<accession>A0A831RQV3</accession>
<dbReference type="AlphaFoldDB" id="A0A831RQV3"/>
<comment type="caution">
    <text evidence="1">The sequence shown here is derived from an EMBL/GenBank/DDBJ whole genome shotgun (WGS) entry which is preliminary data.</text>
</comment>
<protein>
    <recommendedName>
        <fullName evidence="2">Glutaredoxin family protein</fullName>
    </recommendedName>
</protein>
<organism evidence="1">
    <name type="scientific">Sedimenticola thiotaurini</name>
    <dbReference type="NCBI Taxonomy" id="1543721"/>
    <lineage>
        <taxon>Bacteria</taxon>
        <taxon>Pseudomonadati</taxon>
        <taxon>Pseudomonadota</taxon>
        <taxon>Gammaproteobacteria</taxon>
        <taxon>Chromatiales</taxon>
        <taxon>Sedimenticolaceae</taxon>
        <taxon>Sedimenticola</taxon>
    </lineage>
</organism>
<dbReference type="InterPro" id="IPR036249">
    <property type="entry name" value="Thioredoxin-like_sf"/>
</dbReference>
<dbReference type="SUPFAM" id="SSF52833">
    <property type="entry name" value="Thioredoxin-like"/>
    <property type="match status" value="1"/>
</dbReference>
<evidence type="ECO:0008006" key="2">
    <source>
        <dbReference type="Google" id="ProtNLM"/>
    </source>
</evidence>
<sequence>MWQQLLELGVRPRAVDIDRDPELQARFGSLIPVLMRGDRELCRYFLDPSVLDG</sequence>
<gene>
    <name evidence="1" type="ORF">ENI96_11590</name>
</gene>
<dbReference type="Proteomes" id="UP000886251">
    <property type="component" value="Unassembled WGS sequence"/>
</dbReference>
<evidence type="ECO:0000313" key="1">
    <source>
        <dbReference type="EMBL" id="HEB97059.1"/>
    </source>
</evidence>
<proteinExistence type="predicted"/>
<name>A0A831RQV3_9GAMM</name>
<reference evidence="1" key="1">
    <citation type="journal article" date="2020" name="mSystems">
        <title>Genome- and Community-Level Interaction Insights into Carbon Utilization and Element Cycling Functions of Hydrothermarchaeota in Hydrothermal Sediment.</title>
        <authorList>
            <person name="Zhou Z."/>
            <person name="Liu Y."/>
            <person name="Xu W."/>
            <person name="Pan J."/>
            <person name="Luo Z.H."/>
            <person name="Li M."/>
        </authorList>
    </citation>
    <scope>NUCLEOTIDE SEQUENCE [LARGE SCALE GENOMIC DNA]</scope>
    <source>
        <strain evidence="1">HyVt-443</strain>
    </source>
</reference>
<dbReference type="Gene3D" id="3.40.30.10">
    <property type="entry name" value="Glutaredoxin"/>
    <property type="match status" value="1"/>
</dbReference>